<evidence type="ECO:0000259" key="6">
    <source>
        <dbReference type="Pfam" id="PF12325"/>
    </source>
</evidence>
<feature type="region of interest" description="Disordered" evidence="5">
    <location>
        <begin position="308"/>
        <end position="342"/>
    </location>
</feature>
<feature type="coiled-coil region" evidence="4">
    <location>
        <begin position="518"/>
        <end position="552"/>
    </location>
</feature>
<dbReference type="PANTHER" id="PTHR47347">
    <property type="entry name" value="GOLGIN CANDIDATE 5"/>
    <property type="match status" value="1"/>
</dbReference>
<dbReference type="Pfam" id="PF12325">
    <property type="entry name" value="TMF_TATA_bd"/>
    <property type="match status" value="1"/>
</dbReference>
<dbReference type="EMBL" id="VDCV01000003">
    <property type="protein sequence ID" value="KAB5563892.1"/>
    <property type="molecule type" value="Genomic_DNA"/>
</dbReference>
<feature type="compositionally biased region" description="Low complexity" evidence="5">
    <location>
        <begin position="285"/>
        <end position="296"/>
    </location>
</feature>
<organism evidence="7 8">
    <name type="scientific">Salix brachista</name>
    <dbReference type="NCBI Taxonomy" id="2182728"/>
    <lineage>
        <taxon>Eukaryota</taxon>
        <taxon>Viridiplantae</taxon>
        <taxon>Streptophyta</taxon>
        <taxon>Embryophyta</taxon>
        <taxon>Tracheophyta</taxon>
        <taxon>Spermatophyta</taxon>
        <taxon>Magnoliopsida</taxon>
        <taxon>eudicotyledons</taxon>
        <taxon>Gunneridae</taxon>
        <taxon>Pentapetalae</taxon>
        <taxon>rosids</taxon>
        <taxon>fabids</taxon>
        <taxon>Malpighiales</taxon>
        <taxon>Salicaceae</taxon>
        <taxon>Saliceae</taxon>
        <taxon>Salix</taxon>
    </lineage>
</organism>
<feature type="coiled-coil region" evidence="4">
    <location>
        <begin position="369"/>
        <end position="424"/>
    </location>
</feature>
<feature type="compositionally biased region" description="Basic and acidic residues" evidence="5">
    <location>
        <begin position="199"/>
        <end position="216"/>
    </location>
</feature>
<feature type="compositionally biased region" description="Polar residues" evidence="5">
    <location>
        <begin position="249"/>
        <end position="265"/>
    </location>
</feature>
<reference evidence="8" key="1">
    <citation type="journal article" date="2019" name="Gigascience">
        <title>De novo genome assembly of the endangered Acer yangbiense, a plant species with extremely small populations endemic to Yunnan Province, China.</title>
        <authorList>
            <person name="Yang J."/>
            <person name="Wariss H.M."/>
            <person name="Tao L."/>
            <person name="Zhang R."/>
            <person name="Yun Q."/>
            <person name="Hollingsworth P."/>
            <person name="Dao Z."/>
            <person name="Luo G."/>
            <person name="Guo H."/>
            <person name="Ma Y."/>
            <person name="Sun W."/>
        </authorList>
    </citation>
    <scope>NUCLEOTIDE SEQUENCE [LARGE SCALE GENOMIC DNA]</scope>
    <source>
        <strain evidence="8">cv. br00</strain>
    </source>
</reference>
<evidence type="ECO:0000256" key="4">
    <source>
        <dbReference type="SAM" id="Coils"/>
    </source>
</evidence>
<feature type="region of interest" description="Disordered" evidence="5">
    <location>
        <begin position="192"/>
        <end position="296"/>
    </location>
</feature>
<comment type="caution">
    <text evidence="7">The sequence shown here is derived from an EMBL/GenBank/DDBJ whole genome shotgun (WGS) entry which is preliminary data.</text>
</comment>
<dbReference type="Pfam" id="PF12329">
    <property type="entry name" value="TMF_DNA_bd"/>
    <property type="match status" value="1"/>
</dbReference>
<proteinExistence type="predicted"/>
<feature type="compositionally biased region" description="Basic and acidic residues" evidence="5">
    <location>
        <begin position="144"/>
        <end position="158"/>
    </location>
</feature>
<evidence type="ECO:0000313" key="7">
    <source>
        <dbReference type="EMBL" id="KAB5563892.1"/>
    </source>
</evidence>
<keyword evidence="8" id="KW-1185">Reference proteome</keyword>
<dbReference type="AlphaFoldDB" id="A0A5N5N9S6"/>
<dbReference type="InterPro" id="IPR022091">
    <property type="entry name" value="TMF_TATA-bd"/>
</dbReference>
<feature type="coiled-coil region" evidence="4">
    <location>
        <begin position="704"/>
        <end position="833"/>
    </location>
</feature>
<feature type="compositionally biased region" description="Basic and acidic residues" evidence="5">
    <location>
        <begin position="107"/>
        <end position="120"/>
    </location>
</feature>
<sequence length="1024" mass="114146">MAWFSGKVSLGNFPDLAGAVNKLSESVKNIEKNFDTALGFEDKSDSSSTTEASGIWPVMSFMGNKNEDSNVESSGKTVSPQTLSTAEENESQNSDTQQITSAEENQLLERENDAEHPEIAEEKDDVISDTGKAELESEIQSETKAVEPPEPVVHDVKVPDSVDVQGNEISEEGCAENLDTLEVRSEAFRVDEVEAPSIFHDESHNLSHTPDSKDEQETQAEETVEQSSTIQGEASNEAQPEALNEAPAQASTDTLAEASSDTQAEAPSDTRAEASSDTQTQAGAALDSSSSQLVSAEVSEMVHGFSLTDASPLDKASEIVSGSVSQADDDHNQTVGGDKRVDDGEIDIKDQHLSLRSNISDSIDSTAELEKVKTEMKMMETALQGAARQAQAKADDIAKLMNENENLKIVIEELKRKSNDAEIESLREEYHQRVATLERKLAKSLDIVPSAFGSNPAHNRDGRDLGKWNLSPVYALTRERDTLRREQNKKSDAAALLKEKDEIINQVMAEGEELSKKQAAQESTIRKLRAQIREFEEEKKGLMTKVQVEENKVESIKKDKTATENLLQETIEKHQAELSAQKVYYTNALSAAKEAEALAEARANNEARTELESRLREAAERETMLVQELEELRQTLSRKEQQAVFREEMLRRDIEDLQKRYQASERRCEELITQVPDSTRPLLRQIEAMQETTARRAEAWAAVERSLNSRLQEAEAKAADAEEREHSVNERLSQTLSRINVLEVQISCLRAEQTQLSRSLEKERQRAAENRQEYLAAKEEADTQEGRANQLEGQIKELRQKHKEELHDALIHQELLQQEIEREKAARLELERTAHIHSASASDKAPIARSNSAFENGNLTRKFSSASSLGSIEESYFLQASLDTSDSLSERRNPGEATMSPYYMKSMTPSAFESALRHKEGELASYMSRLASMESIRDSLAEELVKMTAQCEKLQAESALLPGVRAELDALRRRHSAALELMGERDEELEELRADIVDLKEMYREQVNLLVNKIQILSTSSGNA</sequence>
<dbReference type="GO" id="GO:0005794">
    <property type="term" value="C:Golgi apparatus"/>
    <property type="evidence" value="ECO:0007669"/>
    <property type="project" value="UniProtKB-SubCell"/>
</dbReference>
<dbReference type="InterPro" id="IPR022092">
    <property type="entry name" value="TMF_DNA-bd"/>
</dbReference>
<evidence type="ECO:0000256" key="3">
    <source>
        <dbReference type="ARBA" id="ARBA00023054"/>
    </source>
</evidence>
<evidence type="ECO:0000256" key="1">
    <source>
        <dbReference type="ARBA" id="ARBA00004555"/>
    </source>
</evidence>
<feature type="compositionally biased region" description="Basic and acidic residues" evidence="5">
    <location>
        <begin position="328"/>
        <end position="342"/>
    </location>
</feature>
<feature type="compositionally biased region" description="Polar residues" evidence="5">
    <location>
        <begin position="71"/>
        <end position="104"/>
    </location>
</feature>
<dbReference type="Proteomes" id="UP000326939">
    <property type="component" value="Chromosome 3"/>
</dbReference>
<feature type="domain" description="TATA element modulatory factor 1 TATA binding" evidence="6">
    <location>
        <begin position="905"/>
        <end position="1009"/>
    </location>
</feature>
<feature type="coiled-coil region" evidence="4">
    <location>
        <begin position="982"/>
        <end position="1009"/>
    </location>
</feature>
<protein>
    <recommendedName>
        <fullName evidence="6">TATA element modulatory factor 1 TATA binding domain-containing protein</fullName>
    </recommendedName>
</protein>
<feature type="region of interest" description="Disordered" evidence="5">
    <location>
        <begin position="60"/>
        <end position="158"/>
    </location>
</feature>
<keyword evidence="2" id="KW-0333">Golgi apparatus</keyword>
<comment type="subcellular location">
    <subcellularLocation>
        <location evidence="1">Golgi apparatus</location>
    </subcellularLocation>
</comment>
<gene>
    <name evidence="7" type="ORF">DKX38_003946</name>
</gene>
<keyword evidence="3 4" id="KW-0175">Coiled coil</keyword>
<name>A0A5N5N9S6_9ROSI</name>
<dbReference type="PANTHER" id="PTHR47347:SF2">
    <property type="entry name" value="GOLGIN CANDIDATE 5"/>
    <property type="match status" value="1"/>
</dbReference>
<evidence type="ECO:0000256" key="5">
    <source>
        <dbReference type="SAM" id="MobiDB-lite"/>
    </source>
</evidence>
<accession>A0A5N5N9S6</accession>
<evidence type="ECO:0000313" key="8">
    <source>
        <dbReference type="Proteomes" id="UP000326939"/>
    </source>
</evidence>
<feature type="coiled-coil region" evidence="4">
    <location>
        <begin position="601"/>
        <end position="674"/>
    </location>
</feature>
<evidence type="ECO:0000256" key="2">
    <source>
        <dbReference type="ARBA" id="ARBA00023034"/>
    </source>
</evidence>